<accession>A0A0P6VXP3</accession>
<organism evidence="1 2">
    <name type="scientific">Rossellomorea vietnamensis</name>
    <dbReference type="NCBI Taxonomy" id="218284"/>
    <lineage>
        <taxon>Bacteria</taxon>
        <taxon>Bacillati</taxon>
        <taxon>Bacillota</taxon>
        <taxon>Bacilli</taxon>
        <taxon>Bacillales</taxon>
        <taxon>Bacillaceae</taxon>
        <taxon>Rossellomorea</taxon>
    </lineage>
</organism>
<sequence length="167" mass="17828">MGQLLDIQAAGGDIGGHQHLQVTGLEGGQRLGARGLALVAMDRHGRNLLLGELFGQAVCAVLGTREDQYLMPVVLGDQVGQQLALLLAVDAIDRLVDELGGGVAAGDLDHLGIVEQLVRQRLDLVGEGRREQQVLALLGQYPQDLLDVVNEAHVEHAIGFVEHQDLD</sequence>
<protein>
    <submittedName>
        <fullName evidence="1">Uncharacterized protein</fullName>
    </submittedName>
</protein>
<name>A0A0P6VXP3_9BACI</name>
<comment type="caution">
    <text evidence="1">The sequence shown here is derived from an EMBL/GenBank/DDBJ whole genome shotgun (WGS) entry which is preliminary data.</text>
</comment>
<dbReference type="AlphaFoldDB" id="A0A0P6VXP3"/>
<reference evidence="1 2" key="1">
    <citation type="submission" date="2015-08" db="EMBL/GenBank/DDBJ databases">
        <title>Draft Genome Sequence of Bacillus vietnamensis UCD-SED5.</title>
        <authorList>
            <person name="Lee R.D."/>
            <person name="Jospin G."/>
            <person name="Lang J.M."/>
            <person name="Coil D.A."/>
            <person name="Eisen J.A."/>
        </authorList>
    </citation>
    <scope>NUCLEOTIDE SEQUENCE [LARGE SCALE GENOMIC DNA]</scope>
    <source>
        <strain evidence="1 2">UCD-SED5</strain>
    </source>
</reference>
<evidence type="ECO:0000313" key="2">
    <source>
        <dbReference type="Proteomes" id="UP000050398"/>
    </source>
</evidence>
<dbReference type="Proteomes" id="UP000050398">
    <property type="component" value="Unassembled WGS sequence"/>
</dbReference>
<gene>
    <name evidence="1" type="ORF">AM506_21730</name>
</gene>
<dbReference type="EMBL" id="LIXZ01000068">
    <property type="protein sequence ID" value="KPL57571.1"/>
    <property type="molecule type" value="Genomic_DNA"/>
</dbReference>
<evidence type="ECO:0000313" key="1">
    <source>
        <dbReference type="EMBL" id="KPL57571.1"/>
    </source>
</evidence>
<dbReference type="AntiFam" id="ANF00149">
    <property type="entry name" value="Shadow ORF (opposite cshA)"/>
</dbReference>
<proteinExistence type="predicted"/>
<feature type="non-terminal residue" evidence="1">
    <location>
        <position position="167"/>
    </location>
</feature>